<dbReference type="Proteomes" id="UP000270296">
    <property type="component" value="Unassembled WGS sequence"/>
</dbReference>
<keyword evidence="6" id="KW-0479">Metal-binding</keyword>
<comment type="subcellular location">
    <subcellularLocation>
        <location evidence="2">Cell membrane</location>
        <topology evidence="2">Peripheral membrane protein</topology>
        <orientation evidence="2">Extracellular side</orientation>
    </subcellularLocation>
</comment>
<dbReference type="GO" id="GO:0046103">
    <property type="term" value="P:inosine biosynthetic process"/>
    <property type="evidence" value="ECO:0007669"/>
    <property type="project" value="TreeGrafter"/>
</dbReference>
<evidence type="ECO:0000256" key="4">
    <source>
        <dbReference type="ARBA" id="ARBA00012784"/>
    </source>
</evidence>
<dbReference type="GO" id="GO:0005829">
    <property type="term" value="C:cytosol"/>
    <property type="evidence" value="ECO:0007669"/>
    <property type="project" value="TreeGrafter"/>
</dbReference>
<dbReference type="InterPro" id="IPR006330">
    <property type="entry name" value="Ado/ade_deaminase"/>
</dbReference>
<dbReference type="GO" id="GO:0006154">
    <property type="term" value="P:adenosine catabolic process"/>
    <property type="evidence" value="ECO:0007669"/>
    <property type="project" value="TreeGrafter"/>
</dbReference>
<dbReference type="EC" id="3.5.4.4" evidence="4"/>
<dbReference type="SUPFAM" id="SSF51556">
    <property type="entry name" value="Metallo-dependent hydrolases"/>
    <property type="match status" value="1"/>
</dbReference>
<dbReference type="EMBL" id="UZAM01015423">
    <property type="protein sequence ID" value="VDP38906.1"/>
    <property type="molecule type" value="Genomic_DNA"/>
</dbReference>
<comment type="similarity">
    <text evidence="3">Belongs to the metallo-dependent hydrolases superfamily. Adenosine and AMP deaminases family.</text>
</comment>
<gene>
    <name evidence="10" type="ORF">SBAD_LOCUS11299</name>
</gene>
<proteinExistence type="inferred from homology"/>
<evidence type="ECO:0000313" key="11">
    <source>
        <dbReference type="Proteomes" id="UP000270296"/>
    </source>
</evidence>
<keyword evidence="8" id="KW-0862">Zinc</keyword>
<sequence>MRYREKKIPLPRQDEESLKKYLRTQDFGNLISFLNAFQDFMPVVIGDKSALERIAYEFCETQSKLNILYTELRYSPHYFSNTARNFLWDKFPPYHGKGDLTPEQTVEAVNKGLLRGRTDFGVHVYSILCCMEDHPEWSKTVLDICTKLRNEGVVGIDQAGANTGFSEQAVRIFEEAERRGIFRTAHAGETGSADCVKQELHVNRIGHGYRVFRDLSVYDLAKKKNIHFEICPLSSVMTGAVSNKWDSHPVHKLLEDKGNFSINTDDPTLLGNDLNSEFQLCAEKLGFTPQDFFHVVSSTNCLNAD</sequence>
<dbReference type="GO" id="GO:0043103">
    <property type="term" value="P:hypoxanthine salvage"/>
    <property type="evidence" value="ECO:0007669"/>
    <property type="project" value="TreeGrafter"/>
</dbReference>
<name>A0A3P8H671_9BILA</name>
<organism evidence="10 11">
    <name type="scientific">Soboliphyme baturini</name>
    <dbReference type="NCBI Taxonomy" id="241478"/>
    <lineage>
        <taxon>Eukaryota</taxon>
        <taxon>Metazoa</taxon>
        <taxon>Ecdysozoa</taxon>
        <taxon>Nematoda</taxon>
        <taxon>Enoplea</taxon>
        <taxon>Dorylaimia</taxon>
        <taxon>Dioctophymatida</taxon>
        <taxon>Dioctophymatoidea</taxon>
        <taxon>Soboliphymatidae</taxon>
        <taxon>Soboliphyme</taxon>
    </lineage>
</organism>
<dbReference type="PANTHER" id="PTHR11409:SF43">
    <property type="entry name" value="ADENOSINE DEAMINASE"/>
    <property type="match status" value="1"/>
</dbReference>
<keyword evidence="11" id="KW-1185">Reference proteome</keyword>
<dbReference type="GO" id="GO:0046872">
    <property type="term" value="F:metal ion binding"/>
    <property type="evidence" value="ECO:0007669"/>
    <property type="project" value="UniProtKB-KW"/>
</dbReference>
<keyword evidence="7" id="KW-0378">Hydrolase</keyword>
<reference evidence="10 11" key="1">
    <citation type="submission" date="2018-11" db="EMBL/GenBank/DDBJ databases">
        <authorList>
            <consortium name="Pathogen Informatics"/>
        </authorList>
    </citation>
    <scope>NUCLEOTIDE SEQUENCE [LARGE SCALE GENOMIC DNA]</scope>
</reference>
<evidence type="ECO:0000256" key="1">
    <source>
        <dbReference type="ARBA" id="ARBA00001947"/>
    </source>
</evidence>
<evidence type="ECO:0000256" key="3">
    <source>
        <dbReference type="ARBA" id="ARBA00006676"/>
    </source>
</evidence>
<dbReference type="GO" id="GO:0060169">
    <property type="term" value="P:negative regulation of adenosine receptor signaling pathway"/>
    <property type="evidence" value="ECO:0007669"/>
    <property type="project" value="TreeGrafter"/>
</dbReference>
<feature type="domain" description="Adenosine deaminase" evidence="9">
    <location>
        <begin position="6"/>
        <end position="292"/>
    </location>
</feature>
<dbReference type="GO" id="GO:0004000">
    <property type="term" value="F:adenosine deaminase activity"/>
    <property type="evidence" value="ECO:0007669"/>
    <property type="project" value="TreeGrafter"/>
</dbReference>
<protein>
    <recommendedName>
        <fullName evidence="5">Adenosine deaminase</fullName>
        <ecNumber evidence="4">3.5.4.4</ecNumber>
    </recommendedName>
</protein>
<evidence type="ECO:0000256" key="2">
    <source>
        <dbReference type="ARBA" id="ARBA00004296"/>
    </source>
</evidence>
<dbReference type="GO" id="GO:0009168">
    <property type="term" value="P:purine ribonucleoside monophosphate biosynthetic process"/>
    <property type="evidence" value="ECO:0007669"/>
    <property type="project" value="InterPro"/>
</dbReference>
<evidence type="ECO:0000256" key="5">
    <source>
        <dbReference type="ARBA" id="ARBA00018099"/>
    </source>
</evidence>
<comment type="cofactor">
    <cofactor evidence="1">
        <name>Zn(2+)</name>
        <dbReference type="ChEBI" id="CHEBI:29105"/>
    </cofactor>
</comment>
<dbReference type="OrthoDB" id="272271at2759"/>
<dbReference type="PANTHER" id="PTHR11409">
    <property type="entry name" value="ADENOSINE DEAMINASE"/>
    <property type="match status" value="1"/>
</dbReference>
<dbReference type="PROSITE" id="PS00485">
    <property type="entry name" value="A_DEAMINASE"/>
    <property type="match status" value="1"/>
</dbReference>
<dbReference type="Gene3D" id="3.20.20.140">
    <property type="entry name" value="Metal-dependent hydrolases"/>
    <property type="match status" value="1"/>
</dbReference>
<evidence type="ECO:0000313" key="10">
    <source>
        <dbReference type="EMBL" id="VDP38906.1"/>
    </source>
</evidence>
<dbReference type="InterPro" id="IPR032466">
    <property type="entry name" value="Metal_Hydrolase"/>
</dbReference>
<evidence type="ECO:0000259" key="9">
    <source>
        <dbReference type="Pfam" id="PF00962"/>
    </source>
</evidence>
<dbReference type="Pfam" id="PF00962">
    <property type="entry name" value="A_deaminase"/>
    <property type="match status" value="1"/>
</dbReference>
<accession>A0A3P8H671</accession>
<dbReference type="InterPro" id="IPR006650">
    <property type="entry name" value="A/AMP_deam_AS"/>
</dbReference>
<evidence type="ECO:0000256" key="6">
    <source>
        <dbReference type="ARBA" id="ARBA00022723"/>
    </source>
</evidence>
<evidence type="ECO:0000256" key="8">
    <source>
        <dbReference type="ARBA" id="ARBA00022833"/>
    </source>
</evidence>
<evidence type="ECO:0000256" key="7">
    <source>
        <dbReference type="ARBA" id="ARBA00022801"/>
    </source>
</evidence>
<dbReference type="AlphaFoldDB" id="A0A3P8H671"/>
<dbReference type="GO" id="GO:0009897">
    <property type="term" value="C:external side of plasma membrane"/>
    <property type="evidence" value="ECO:0007669"/>
    <property type="project" value="TreeGrafter"/>
</dbReference>
<dbReference type="InterPro" id="IPR001365">
    <property type="entry name" value="A_deaminase_dom"/>
</dbReference>